<proteinExistence type="predicted"/>
<evidence type="ECO:0000313" key="3">
    <source>
        <dbReference type="Proteomes" id="UP001470230"/>
    </source>
</evidence>
<accession>A0ABR2L548</accession>
<keyword evidence="3" id="KW-1185">Reference proteome</keyword>
<keyword evidence="1" id="KW-0472">Membrane</keyword>
<keyword evidence="1" id="KW-1133">Transmembrane helix</keyword>
<comment type="caution">
    <text evidence="2">The sequence shown here is derived from an EMBL/GenBank/DDBJ whole genome shotgun (WGS) entry which is preliminary data.</text>
</comment>
<keyword evidence="1" id="KW-0812">Transmembrane</keyword>
<reference evidence="2 3" key="1">
    <citation type="submission" date="2024-04" db="EMBL/GenBank/DDBJ databases">
        <title>Tritrichomonas musculus Genome.</title>
        <authorList>
            <person name="Alves-Ferreira E."/>
            <person name="Grigg M."/>
            <person name="Lorenzi H."/>
            <person name="Galac M."/>
        </authorList>
    </citation>
    <scope>NUCLEOTIDE SEQUENCE [LARGE SCALE GENOMIC DNA]</scope>
    <source>
        <strain evidence="2 3">EAF2021</strain>
    </source>
</reference>
<gene>
    <name evidence="2" type="ORF">M9Y10_000773</name>
</gene>
<evidence type="ECO:0000313" key="2">
    <source>
        <dbReference type="EMBL" id="KAK8898484.1"/>
    </source>
</evidence>
<organism evidence="2 3">
    <name type="scientific">Tritrichomonas musculus</name>
    <dbReference type="NCBI Taxonomy" id="1915356"/>
    <lineage>
        <taxon>Eukaryota</taxon>
        <taxon>Metamonada</taxon>
        <taxon>Parabasalia</taxon>
        <taxon>Tritrichomonadida</taxon>
        <taxon>Tritrichomonadidae</taxon>
        <taxon>Tritrichomonas</taxon>
    </lineage>
</organism>
<dbReference type="Proteomes" id="UP001470230">
    <property type="component" value="Unassembled WGS sequence"/>
</dbReference>
<feature type="transmembrane region" description="Helical" evidence="1">
    <location>
        <begin position="38"/>
        <end position="57"/>
    </location>
</feature>
<name>A0ABR2L548_9EUKA</name>
<protein>
    <submittedName>
        <fullName evidence="2">Uncharacterized protein</fullName>
    </submittedName>
</protein>
<dbReference type="EMBL" id="JAPFFF010000001">
    <property type="protein sequence ID" value="KAK8898484.1"/>
    <property type="molecule type" value="Genomic_DNA"/>
</dbReference>
<sequence length="78" mass="8652">MLFYLLLAISLSNALVIKDGDTDPTESPKKPTISTTVWIIIVVVVIIVGSIIIALIIKYFWCNRFRSCHADYVAPEAA</sequence>
<evidence type="ECO:0000256" key="1">
    <source>
        <dbReference type="SAM" id="Phobius"/>
    </source>
</evidence>